<dbReference type="PANTHER" id="PTHR30632:SF14">
    <property type="entry name" value="TUNGSTATE_MOLYBDATE_CHROMATE-BINDING PROTEIN MODA"/>
    <property type="match status" value="1"/>
</dbReference>
<dbReference type="AlphaFoldDB" id="R0CZZ8"/>
<dbReference type="InterPro" id="IPR005950">
    <property type="entry name" value="ModA"/>
</dbReference>
<keyword evidence="4 7" id="KW-0732">Signal</keyword>
<dbReference type="EMBL" id="APMP01000010">
    <property type="protein sequence ID" value="ENZ82021.1"/>
    <property type="molecule type" value="Genomic_DNA"/>
</dbReference>
<sequence length="252" mass="26442" precursor="true">MIARRPMLIAAIAGVLSLALGGAALAGETKVAVAANFTDAAKEIAARFKAKTGHEANLSFGSSGQFYAQIANGAPFEVFLSADAERPLKAEAEGLAVPGSRFTYATGRLVLYSKTPGLVDGKGAVLKTGKFEKLSIADPKTAPYGEAAVETLTKLKLYDALKPKIVQGSSITQAFQYVQTGAAELGFVALSQVINEPGGSRWLVPAADHAPIDQQAVLLKTGEKSEAARAFLAFLKGPEAKAIIRRYGYEAR</sequence>
<dbReference type="PIRSF" id="PIRSF004846">
    <property type="entry name" value="ModA"/>
    <property type="match status" value="1"/>
</dbReference>
<keyword evidence="2 6" id="KW-0500">Molybdenum</keyword>
<dbReference type="CDD" id="cd13539">
    <property type="entry name" value="PBP2_AvModA"/>
    <property type="match status" value="1"/>
</dbReference>
<dbReference type="eggNOG" id="COG0725">
    <property type="taxonomic scope" value="Bacteria"/>
</dbReference>
<organism evidence="8 9">
    <name type="scientific">Caulobacter vibrioides OR37</name>
    <dbReference type="NCBI Taxonomy" id="1292034"/>
    <lineage>
        <taxon>Bacteria</taxon>
        <taxon>Pseudomonadati</taxon>
        <taxon>Pseudomonadota</taxon>
        <taxon>Alphaproteobacteria</taxon>
        <taxon>Caulobacterales</taxon>
        <taxon>Caulobacteraceae</taxon>
        <taxon>Caulobacter</taxon>
    </lineage>
</organism>
<dbReference type="RefSeq" id="WP_004619251.1">
    <property type="nucleotide sequence ID" value="NZ_APMP01000010.1"/>
</dbReference>
<feature type="chain" id="PRO_5004347416" evidence="7">
    <location>
        <begin position="27"/>
        <end position="252"/>
    </location>
</feature>
<dbReference type="GO" id="GO:0030973">
    <property type="term" value="F:molybdate ion binding"/>
    <property type="evidence" value="ECO:0007669"/>
    <property type="project" value="InterPro"/>
</dbReference>
<dbReference type="FunFam" id="3.40.190.10:FF:000035">
    <property type="entry name" value="Molybdate ABC transporter substrate-binding protein"/>
    <property type="match status" value="1"/>
</dbReference>
<name>R0CZZ8_CAUVI</name>
<dbReference type="Proteomes" id="UP000013063">
    <property type="component" value="Unassembled WGS sequence"/>
</dbReference>
<keyword evidence="3 6" id="KW-0479">Metal-binding</keyword>
<feature type="binding site" evidence="6">
    <location>
        <position position="171"/>
    </location>
    <ligand>
        <name>molybdate</name>
        <dbReference type="ChEBI" id="CHEBI:36264"/>
    </ligand>
</feature>
<proteinExistence type="inferred from homology"/>
<reference evidence="8 9" key="1">
    <citation type="journal article" date="2013" name="Genome Announc.">
        <title>Draft Genome Sequence for Caulobacter sp. Strain OR37, a Bacterium Tolerant to Heavy Metals.</title>
        <authorList>
            <person name="Utturkar S.M."/>
            <person name="Bollmann A."/>
            <person name="Brzoska R.M."/>
            <person name="Klingeman D.M."/>
            <person name="Epstein S.E."/>
            <person name="Palumbo A.V."/>
            <person name="Brown S.D."/>
        </authorList>
    </citation>
    <scope>NUCLEOTIDE SEQUENCE [LARGE SCALE GENOMIC DNA]</scope>
    <source>
        <strain evidence="8 9">OR37</strain>
    </source>
</reference>
<dbReference type="NCBIfam" id="TIGR01256">
    <property type="entry name" value="modA"/>
    <property type="match status" value="1"/>
</dbReference>
<evidence type="ECO:0000256" key="5">
    <source>
        <dbReference type="ARBA" id="ARBA00062515"/>
    </source>
</evidence>
<evidence type="ECO:0000256" key="6">
    <source>
        <dbReference type="PIRSR" id="PIRSR004846-1"/>
    </source>
</evidence>
<gene>
    <name evidence="8" type="ORF">OR37_02065</name>
</gene>
<evidence type="ECO:0000256" key="1">
    <source>
        <dbReference type="ARBA" id="ARBA00009175"/>
    </source>
</evidence>
<feature type="signal peptide" evidence="7">
    <location>
        <begin position="1"/>
        <end position="26"/>
    </location>
</feature>
<evidence type="ECO:0000256" key="4">
    <source>
        <dbReference type="ARBA" id="ARBA00022729"/>
    </source>
</evidence>
<evidence type="ECO:0000256" key="2">
    <source>
        <dbReference type="ARBA" id="ARBA00022505"/>
    </source>
</evidence>
<accession>R0CZZ8</accession>
<comment type="subunit">
    <text evidence="5">The complex is composed of two ATP-binding proteins (ModC), two transmembrane proteins (ModB) and a solute-binding protein (ModA).</text>
</comment>
<protein>
    <submittedName>
        <fullName evidence="8">Molybdenum ABC transporter, periplasmic molybdate-binding protein</fullName>
    </submittedName>
</protein>
<dbReference type="PANTHER" id="PTHR30632">
    <property type="entry name" value="MOLYBDATE-BINDING PERIPLASMIC PROTEIN"/>
    <property type="match status" value="1"/>
</dbReference>
<evidence type="ECO:0000256" key="3">
    <source>
        <dbReference type="ARBA" id="ARBA00022723"/>
    </source>
</evidence>
<dbReference type="STRING" id="1292034.OR37_02065"/>
<dbReference type="GO" id="GO:0015689">
    <property type="term" value="P:molybdate ion transport"/>
    <property type="evidence" value="ECO:0007669"/>
    <property type="project" value="InterPro"/>
</dbReference>
<dbReference type="Gene3D" id="3.40.190.10">
    <property type="entry name" value="Periplasmic binding protein-like II"/>
    <property type="match status" value="2"/>
</dbReference>
<dbReference type="PATRIC" id="fig|1292034.3.peg.2051"/>
<dbReference type="SUPFAM" id="SSF53850">
    <property type="entry name" value="Periplasmic binding protein-like II"/>
    <property type="match status" value="1"/>
</dbReference>
<evidence type="ECO:0000256" key="7">
    <source>
        <dbReference type="SAM" id="SignalP"/>
    </source>
</evidence>
<dbReference type="OrthoDB" id="9785015at2"/>
<keyword evidence="9" id="KW-1185">Reference proteome</keyword>
<evidence type="ECO:0000313" key="8">
    <source>
        <dbReference type="EMBL" id="ENZ82021.1"/>
    </source>
</evidence>
<comment type="caution">
    <text evidence="8">The sequence shown here is derived from an EMBL/GenBank/DDBJ whole genome shotgun (WGS) entry which is preliminary data.</text>
</comment>
<feature type="binding site" evidence="6">
    <location>
        <position position="63"/>
    </location>
    <ligand>
        <name>molybdate</name>
        <dbReference type="ChEBI" id="CHEBI:36264"/>
    </ligand>
</feature>
<comment type="similarity">
    <text evidence="1">Belongs to the bacterial solute-binding protein ModA family.</text>
</comment>
<dbReference type="GO" id="GO:1901359">
    <property type="term" value="F:tungstate binding"/>
    <property type="evidence" value="ECO:0007669"/>
    <property type="project" value="UniProtKB-ARBA"/>
</dbReference>
<dbReference type="InterPro" id="IPR044084">
    <property type="entry name" value="AvModA-like_subst-bd"/>
</dbReference>
<dbReference type="GO" id="GO:0046872">
    <property type="term" value="F:metal ion binding"/>
    <property type="evidence" value="ECO:0007669"/>
    <property type="project" value="UniProtKB-KW"/>
</dbReference>
<evidence type="ECO:0000313" key="9">
    <source>
        <dbReference type="Proteomes" id="UP000013063"/>
    </source>
</evidence>
<dbReference type="InterPro" id="IPR050682">
    <property type="entry name" value="ModA/WtpA"/>
</dbReference>
<dbReference type="Pfam" id="PF13531">
    <property type="entry name" value="SBP_bac_11"/>
    <property type="match status" value="1"/>
</dbReference>